<evidence type="ECO:0000256" key="2">
    <source>
        <dbReference type="ARBA" id="ARBA00022695"/>
    </source>
</evidence>
<name>X1CB26_9ZZZZ</name>
<keyword evidence="2" id="KW-0808">Transferase</keyword>
<evidence type="ECO:0000256" key="4">
    <source>
        <dbReference type="ARBA" id="ARBA00022842"/>
    </source>
</evidence>
<evidence type="ECO:0000256" key="3">
    <source>
        <dbReference type="ARBA" id="ARBA00022723"/>
    </source>
</evidence>
<keyword evidence="1" id="KW-0819">tRNA processing</keyword>
<dbReference type="SUPFAM" id="SSF81891">
    <property type="entry name" value="Poly A polymerase C-terminal region-like"/>
    <property type="match status" value="1"/>
</dbReference>
<accession>X1CB26</accession>
<evidence type="ECO:0000259" key="6">
    <source>
        <dbReference type="Pfam" id="PF13735"/>
    </source>
</evidence>
<dbReference type="GO" id="GO:0016779">
    <property type="term" value="F:nucleotidyltransferase activity"/>
    <property type="evidence" value="ECO:0007669"/>
    <property type="project" value="UniProtKB-KW"/>
</dbReference>
<dbReference type="GO" id="GO:0046872">
    <property type="term" value="F:metal ion binding"/>
    <property type="evidence" value="ECO:0007669"/>
    <property type="project" value="UniProtKB-KW"/>
</dbReference>
<dbReference type="Pfam" id="PF13735">
    <property type="entry name" value="tRNA_NucTran2_2"/>
    <property type="match status" value="1"/>
</dbReference>
<feature type="domain" description="CCA-adding enzyme C-terminal" evidence="6">
    <location>
        <begin position="6"/>
        <end position="46"/>
    </location>
</feature>
<dbReference type="GO" id="GO:0008033">
    <property type="term" value="P:tRNA processing"/>
    <property type="evidence" value="ECO:0007669"/>
    <property type="project" value="UniProtKB-KW"/>
</dbReference>
<reference evidence="7" key="1">
    <citation type="journal article" date="2014" name="Front. Microbiol.">
        <title>High frequency of phylogenetically diverse reductive dehalogenase-homologous genes in deep subseafloor sedimentary metagenomes.</title>
        <authorList>
            <person name="Kawai M."/>
            <person name="Futagami T."/>
            <person name="Toyoda A."/>
            <person name="Takaki Y."/>
            <person name="Nishi S."/>
            <person name="Hori S."/>
            <person name="Arai W."/>
            <person name="Tsubouchi T."/>
            <person name="Morono Y."/>
            <person name="Uchiyama I."/>
            <person name="Ito T."/>
            <person name="Fujiyama A."/>
            <person name="Inagaki F."/>
            <person name="Takami H."/>
        </authorList>
    </citation>
    <scope>NUCLEOTIDE SEQUENCE</scope>
    <source>
        <strain evidence="7">Expedition CK06-06</strain>
    </source>
</reference>
<proteinExistence type="predicted"/>
<keyword evidence="3" id="KW-0479">Metal-binding</keyword>
<keyword evidence="4" id="KW-0460">Magnesium</keyword>
<dbReference type="InterPro" id="IPR032810">
    <property type="entry name" value="CCA-adding_enz_C"/>
</dbReference>
<evidence type="ECO:0000256" key="5">
    <source>
        <dbReference type="ARBA" id="ARBA00022884"/>
    </source>
</evidence>
<evidence type="ECO:0000256" key="1">
    <source>
        <dbReference type="ARBA" id="ARBA00022694"/>
    </source>
</evidence>
<keyword evidence="2" id="KW-0548">Nucleotidyltransferase</keyword>
<keyword evidence="5" id="KW-0694">RNA-binding</keyword>
<dbReference type="Gene3D" id="1.10.246.80">
    <property type="match status" value="1"/>
</dbReference>
<protein>
    <recommendedName>
        <fullName evidence="6">CCA-adding enzyme C-terminal domain-containing protein</fullName>
    </recommendedName>
</protein>
<dbReference type="AlphaFoldDB" id="X1CB26"/>
<dbReference type="EMBL" id="BART01015204">
    <property type="protein sequence ID" value="GAG81501.1"/>
    <property type="molecule type" value="Genomic_DNA"/>
</dbReference>
<evidence type="ECO:0000313" key="7">
    <source>
        <dbReference type="EMBL" id="GAG81501.1"/>
    </source>
</evidence>
<gene>
    <name evidence="7" type="ORF">S01H4_29596</name>
</gene>
<dbReference type="GO" id="GO:0003723">
    <property type="term" value="F:RNA binding"/>
    <property type="evidence" value="ECO:0007669"/>
    <property type="project" value="UniProtKB-KW"/>
</dbReference>
<sequence>MPKSLLNGKDIMKALNLKSGPKIGKILNQLRDQELAGKLKTKDQAIAWLQENHK</sequence>
<comment type="caution">
    <text evidence="7">The sequence shown here is derived from an EMBL/GenBank/DDBJ whole genome shotgun (WGS) entry which is preliminary data.</text>
</comment>
<organism evidence="7">
    <name type="scientific">marine sediment metagenome</name>
    <dbReference type="NCBI Taxonomy" id="412755"/>
    <lineage>
        <taxon>unclassified sequences</taxon>
        <taxon>metagenomes</taxon>
        <taxon>ecological metagenomes</taxon>
    </lineage>
</organism>